<dbReference type="OrthoDB" id="1421278at2759"/>
<sequence>MIVVAQSVQAMTEQLAIDSDFSREFELNLNVRKSKAKTLKLLRSSSFSIVPEVLSALADEERNSIWGDTQKRKGGNSWRTEEMAGWEWLPVQGVGVRHFLRSNVSNSWLRRPPGMKACTLHRCLQLRIDTYPTRTTLLRGREGVLECWLCRFPHETLHHLLSKCPALKHKHIVDLRRGDHI</sequence>
<name>A0A4Y2V0H6_ARAVE</name>
<dbReference type="EMBL" id="BGPR01041696">
    <property type="protein sequence ID" value="GBO18021.1"/>
    <property type="molecule type" value="Genomic_DNA"/>
</dbReference>
<reference evidence="1 3" key="1">
    <citation type="journal article" date="2019" name="Sci. Rep.">
        <title>Orb-weaving spider Araneus ventricosus genome elucidates the spidroin gene catalogue.</title>
        <authorList>
            <person name="Kono N."/>
            <person name="Nakamura H."/>
            <person name="Ohtoshi R."/>
            <person name="Moran D.A.P."/>
            <person name="Shinohara A."/>
            <person name="Yoshida Y."/>
            <person name="Fujiwara M."/>
            <person name="Mori M."/>
            <person name="Tomita M."/>
            <person name="Arakawa K."/>
        </authorList>
    </citation>
    <scope>NUCLEOTIDE SEQUENCE [LARGE SCALE GENOMIC DNA]</scope>
</reference>
<dbReference type="AlphaFoldDB" id="A0A4Y2V0H6"/>
<protein>
    <submittedName>
        <fullName evidence="1">Uncharacterized protein</fullName>
    </submittedName>
</protein>
<accession>A0A4Y2V0H6</accession>
<evidence type="ECO:0000313" key="2">
    <source>
        <dbReference type="EMBL" id="GBO18075.1"/>
    </source>
</evidence>
<proteinExistence type="predicted"/>
<dbReference type="Proteomes" id="UP000499080">
    <property type="component" value="Unassembled WGS sequence"/>
</dbReference>
<organism evidence="1 3">
    <name type="scientific">Araneus ventricosus</name>
    <name type="common">Orbweaver spider</name>
    <name type="synonym">Epeira ventricosa</name>
    <dbReference type="NCBI Taxonomy" id="182803"/>
    <lineage>
        <taxon>Eukaryota</taxon>
        <taxon>Metazoa</taxon>
        <taxon>Ecdysozoa</taxon>
        <taxon>Arthropoda</taxon>
        <taxon>Chelicerata</taxon>
        <taxon>Arachnida</taxon>
        <taxon>Araneae</taxon>
        <taxon>Araneomorphae</taxon>
        <taxon>Entelegynae</taxon>
        <taxon>Araneoidea</taxon>
        <taxon>Araneidae</taxon>
        <taxon>Araneus</taxon>
    </lineage>
</organism>
<evidence type="ECO:0000313" key="3">
    <source>
        <dbReference type="Proteomes" id="UP000499080"/>
    </source>
</evidence>
<gene>
    <name evidence="2" type="ORF">AVEN_213141_1</name>
    <name evidence="1" type="ORF">AVEN_71882_1</name>
</gene>
<keyword evidence="3" id="KW-1185">Reference proteome</keyword>
<evidence type="ECO:0000313" key="1">
    <source>
        <dbReference type="EMBL" id="GBO18021.1"/>
    </source>
</evidence>
<comment type="caution">
    <text evidence="1">The sequence shown here is derived from an EMBL/GenBank/DDBJ whole genome shotgun (WGS) entry which is preliminary data.</text>
</comment>
<dbReference type="EMBL" id="BGPR01041737">
    <property type="protein sequence ID" value="GBO18075.1"/>
    <property type="molecule type" value="Genomic_DNA"/>
</dbReference>